<feature type="transmembrane region" description="Helical" evidence="2">
    <location>
        <begin position="223"/>
        <end position="242"/>
    </location>
</feature>
<dbReference type="GO" id="GO:0006629">
    <property type="term" value="P:lipid metabolic process"/>
    <property type="evidence" value="ECO:0007669"/>
    <property type="project" value="UniProtKB-KW"/>
</dbReference>
<keyword evidence="2" id="KW-1133">Transmembrane helix</keyword>
<protein>
    <submittedName>
        <fullName evidence="4">Patatin-like phospholipase family protein</fullName>
    </submittedName>
</protein>
<dbReference type="InterPro" id="IPR016035">
    <property type="entry name" value="Acyl_Trfase/lysoPLipase"/>
</dbReference>
<proteinExistence type="predicted"/>
<dbReference type="Pfam" id="PF01734">
    <property type="entry name" value="Patatin"/>
    <property type="match status" value="1"/>
</dbReference>
<sequence length="742" mass="85943">MLNHFKRNHVLLFCWVILFAIVSGNFGNYLGIPYLFLDPVYINQVNFFSFFIMGIVIAGFSIAFHITTYINDGHRFSFIGIQSKPFTIFSLNNSIIPFIFLFCYVVFIIQYQVSNEFVEDDMLLRNLLGLLFGYIGMTILLFSYFWFTNKDIFKYVVCKVDEKLKQNIKVTRASAMKKLNIAKKKQSRVDHFLNLNFAFEKVEDDKGFYDRNTILQVFDQNHFNLVIIELFIFILLIIMGIFKDYEAFQLPAAASFTLLLTIFVMFVGAFSYWFGNWSTSFALVIIIIINGLVKEGFFNKTYKAFGLDYTTEPAPYSLEHIEELNSNENREKDRKETLEILNNWRSKFPEEEKPKMVFLCVSGGGQRAALWAMNVLQYTDSLTNGQLIKNTMLITGASGGLIGASYYRELYLRGLSNKKINRHANEYKEKIASDNLNAVIFSLLMNDFFVGFQNFQYNGLEYDKDRGYAFEHQLNKNTEFVLDKPLAAYRTPEKSSEIPMIIMAPTVINDGRKLYISPQHISYMMDPSDSIYTGEKLSGVEFLRLFEKQGSEELRFLSGLRMSATFPYITPNITLPSEPPIEIMDAGITDNFGISDAIKFLFAFKKWIAKNTNGVVFVSIRDSEKNGSISKETNLSLFEKFSMPISSIYQNFESLQDITNDSKMEYAREWFDGNIERINIEYVPREYAKENLSTADSLRMENVRRASLSWRLTRREKESLIENIHTHNNEKAILRLKSLLEL</sequence>
<feature type="domain" description="PNPLA" evidence="3">
    <location>
        <begin position="359"/>
        <end position="598"/>
    </location>
</feature>
<accession>A0A937KB21</accession>
<keyword evidence="1" id="KW-0443">Lipid metabolism</keyword>
<comment type="caution">
    <text evidence="4">The sequence shown here is derived from an EMBL/GenBank/DDBJ whole genome shotgun (WGS) entry which is preliminary data.</text>
</comment>
<feature type="transmembrane region" description="Helical" evidence="2">
    <location>
        <begin position="123"/>
        <end position="147"/>
    </location>
</feature>
<dbReference type="Proteomes" id="UP000614216">
    <property type="component" value="Unassembled WGS sequence"/>
</dbReference>
<evidence type="ECO:0000313" key="4">
    <source>
        <dbReference type="EMBL" id="MBL6445309.1"/>
    </source>
</evidence>
<evidence type="ECO:0000313" key="5">
    <source>
        <dbReference type="Proteomes" id="UP000614216"/>
    </source>
</evidence>
<evidence type="ECO:0000256" key="2">
    <source>
        <dbReference type="SAM" id="Phobius"/>
    </source>
</evidence>
<organism evidence="4 5">
    <name type="scientific">Fulvivirga marina</name>
    <dbReference type="NCBI Taxonomy" id="2494733"/>
    <lineage>
        <taxon>Bacteria</taxon>
        <taxon>Pseudomonadati</taxon>
        <taxon>Bacteroidota</taxon>
        <taxon>Cytophagia</taxon>
        <taxon>Cytophagales</taxon>
        <taxon>Fulvivirgaceae</taxon>
        <taxon>Fulvivirga</taxon>
    </lineage>
</organism>
<feature type="transmembrane region" description="Helical" evidence="2">
    <location>
        <begin position="91"/>
        <end position="111"/>
    </location>
</feature>
<dbReference type="AlphaFoldDB" id="A0A937KB21"/>
<evidence type="ECO:0000256" key="1">
    <source>
        <dbReference type="ARBA" id="ARBA00023098"/>
    </source>
</evidence>
<dbReference type="SUPFAM" id="SSF52151">
    <property type="entry name" value="FabD/lysophospholipase-like"/>
    <property type="match status" value="1"/>
</dbReference>
<reference evidence="4" key="1">
    <citation type="submission" date="2021-01" db="EMBL/GenBank/DDBJ databases">
        <title>Fulvivirga kasyanovii gen. nov., sp nov., a novel member of the phylum Bacteroidetes isolated from seawater in a mussel farm.</title>
        <authorList>
            <person name="Zhao L.-H."/>
            <person name="Wang Z.-J."/>
        </authorList>
    </citation>
    <scope>NUCLEOTIDE SEQUENCE</scope>
    <source>
        <strain evidence="4">29W222</strain>
    </source>
</reference>
<keyword evidence="5" id="KW-1185">Reference proteome</keyword>
<feature type="transmembrane region" description="Helical" evidence="2">
    <location>
        <begin position="274"/>
        <end position="293"/>
    </location>
</feature>
<evidence type="ECO:0000259" key="3">
    <source>
        <dbReference type="Pfam" id="PF01734"/>
    </source>
</evidence>
<dbReference type="Gene3D" id="3.40.1090.10">
    <property type="entry name" value="Cytosolic phospholipase A2 catalytic domain"/>
    <property type="match status" value="1"/>
</dbReference>
<name>A0A937KB21_9BACT</name>
<dbReference type="EMBL" id="JAEUGD010000004">
    <property type="protein sequence ID" value="MBL6445309.1"/>
    <property type="molecule type" value="Genomic_DNA"/>
</dbReference>
<feature type="transmembrane region" description="Helical" evidence="2">
    <location>
        <begin position="48"/>
        <end position="70"/>
    </location>
</feature>
<feature type="transmembrane region" description="Helical" evidence="2">
    <location>
        <begin position="248"/>
        <end position="267"/>
    </location>
</feature>
<keyword evidence="2" id="KW-0812">Transmembrane</keyword>
<keyword evidence="2" id="KW-0472">Membrane</keyword>
<feature type="transmembrane region" description="Helical" evidence="2">
    <location>
        <begin position="12"/>
        <end position="36"/>
    </location>
</feature>
<dbReference type="InterPro" id="IPR002641">
    <property type="entry name" value="PNPLA_dom"/>
</dbReference>
<gene>
    <name evidence="4" type="ORF">JMN32_03250</name>
</gene>